<dbReference type="Pfam" id="PF01471">
    <property type="entry name" value="PG_binding_1"/>
    <property type="match status" value="1"/>
</dbReference>
<proteinExistence type="predicted"/>
<dbReference type="AlphaFoldDB" id="A0A508B339"/>
<feature type="compositionally biased region" description="Basic and acidic residues" evidence="1">
    <location>
        <begin position="291"/>
        <end position="302"/>
    </location>
</feature>
<protein>
    <submittedName>
        <fullName evidence="3">Peptidoglycan DD-metalloendopeptidase family protein</fullName>
    </submittedName>
</protein>
<organism evidence="3 4">
    <name type="scientific">Marilutibacter maris</name>
    <dbReference type="NCBI Taxonomy" id="1605891"/>
    <lineage>
        <taxon>Bacteria</taxon>
        <taxon>Pseudomonadati</taxon>
        <taxon>Pseudomonadota</taxon>
        <taxon>Gammaproteobacteria</taxon>
        <taxon>Lysobacterales</taxon>
        <taxon>Lysobacteraceae</taxon>
        <taxon>Marilutibacter</taxon>
    </lineage>
</organism>
<feature type="compositionally biased region" description="Basic and acidic residues" evidence="1">
    <location>
        <begin position="394"/>
        <end position="403"/>
    </location>
</feature>
<dbReference type="RefSeq" id="WP_141480763.1">
    <property type="nucleotide sequence ID" value="NZ_VICD02000006.1"/>
</dbReference>
<feature type="compositionally biased region" description="Pro residues" evidence="1">
    <location>
        <begin position="309"/>
        <end position="318"/>
    </location>
</feature>
<feature type="domain" description="Peptidoglycan binding-like" evidence="2">
    <location>
        <begin position="226"/>
        <end position="285"/>
    </location>
</feature>
<dbReference type="EMBL" id="VICD02000006">
    <property type="protein sequence ID" value="KAB8198666.1"/>
    <property type="molecule type" value="Genomic_DNA"/>
</dbReference>
<sequence length="416" mass="46148">MSDNDARAYRVMELGPIRGGIQLNEPVTDFDSLETHHPGDNHNARMHEGTIVNGQKGRVHGFIGGEVQEIEVTRNGRTYGLAPDQVLLKKDFILEDPDHPERSSAARAVDVPSPVAGYIGKTDDTYGLVDIYDRPGGEVIARIRHMKPIAVEEGQFIEYGQSLGTQSNQKTPNKHVHMEMDTRYYQQFENYVSDLVGGRLPIEAEHRENVEPQPVIDDGIFRLGESGERVRDLQRVMAEEGYRAAGGQPLDQDGVYRLGMQGAVLDFQRDHGVPQTGDVDPATLRFAPPTRSREVDRQDHFMHGQSMPPAVPEPPTAPGHPDHPDHRPGLPDPLEPPVNQRGPRTGNLGDPQLDRLAEALLTDDDAALSRIAAEIERSPEVQAMVRQGHQALAEQERQQEQERQAQQQQSAAHSLG</sequence>
<gene>
    <name evidence="3" type="ORF">FKV24_000390</name>
</gene>
<dbReference type="SUPFAM" id="SSF47090">
    <property type="entry name" value="PGBD-like"/>
    <property type="match status" value="1"/>
</dbReference>
<name>A0A508B339_9GAMM</name>
<dbReference type="InterPro" id="IPR036366">
    <property type="entry name" value="PGBDSf"/>
</dbReference>
<accession>A0A508B339</accession>
<reference evidence="3 4" key="1">
    <citation type="submission" date="2019-10" db="EMBL/GenBank/DDBJ databases">
        <title>Lysobacter alkalisoli sp. nov., isolated from saline-alkaline soil.</title>
        <authorList>
            <person name="Sun J.-Q."/>
        </authorList>
    </citation>
    <scope>NUCLEOTIDE SEQUENCE [LARGE SCALE GENOMIC DNA]</scope>
    <source>
        <strain evidence="3 4">KCTC 42381</strain>
    </source>
</reference>
<dbReference type="Proteomes" id="UP000320431">
    <property type="component" value="Unassembled WGS sequence"/>
</dbReference>
<dbReference type="Gene3D" id="1.10.101.10">
    <property type="entry name" value="PGBD-like superfamily/PGBD"/>
    <property type="match status" value="1"/>
</dbReference>
<feature type="compositionally biased region" description="Low complexity" evidence="1">
    <location>
        <begin position="404"/>
        <end position="416"/>
    </location>
</feature>
<evidence type="ECO:0000259" key="2">
    <source>
        <dbReference type="Pfam" id="PF01471"/>
    </source>
</evidence>
<comment type="caution">
    <text evidence="3">The sequence shown here is derived from an EMBL/GenBank/DDBJ whole genome shotgun (WGS) entry which is preliminary data.</text>
</comment>
<feature type="region of interest" description="Disordered" evidence="1">
    <location>
        <begin position="382"/>
        <end position="416"/>
    </location>
</feature>
<dbReference type="InterPro" id="IPR011055">
    <property type="entry name" value="Dup_hybrid_motif"/>
</dbReference>
<evidence type="ECO:0000313" key="3">
    <source>
        <dbReference type="EMBL" id="KAB8198666.1"/>
    </source>
</evidence>
<feature type="region of interest" description="Disordered" evidence="1">
    <location>
        <begin position="270"/>
        <end position="351"/>
    </location>
</feature>
<evidence type="ECO:0000313" key="4">
    <source>
        <dbReference type="Proteomes" id="UP000320431"/>
    </source>
</evidence>
<evidence type="ECO:0000256" key="1">
    <source>
        <dbReference type="SAM" id="MobiDB-lite"/>
    </source>
</evidence>
<feature type="compositionally biased region" description="Basic and acidic residues" evidence="1">
    <location>
        <begin position="320"/>
        <end position="329"/>
    </location>
</feature>
<dbReference type="InterPro" id="IPR002477">
    <property type="entry name" value="Peptidoglycan-bd-like"/>
</dbReference>
<dbReference type="Gene3D" id="2.70.70.10">
    <property type="entry name" value="Glucose Permease (Domain IIA)"/>
    <property type="match status" value="1"/>
</dbReference>
<dbReference type="InterPro" id="IPR036365">
    <property type="entry name" value="PGBD-like_sf"/>
</dbReference>